<dbReference type="Gene3D" id="2.40.10.10">
    <property type="entry name" value="Trypsin-like serine proteases"/>
    <property type="match status" value="1"/>
</dbReference>
<organism evidence="1 2">
    <name type="scientific">Helicoverpa armigera</name>
    <name type="common">Cotton bollworm</name>
    <name type="synonym">Heliothis armigera</name>
    <dbReference type="NCBI Taxonomy" id="29058"/>
    <lineage>
        <taxon>Eukaryota</taxon>
        <taxon>Metazoa</taxon>
        <taxon>Ecdysozoa</taxon>
        <taxon>Arthropoda</taxon>
        <taxon>Hexapoda</taxon>
        <taxon>Insecta</taxon>
        <taxon>Pterygota</taxon>
        <taxon>Neoptera</taxon>
        <taxon>Endopterygota</taxon>
        <taxon>Lepidoptera</taxon>
        <taxon>Glossata</taxon>
        <taxon>Ditrysia</taxon>
        <taxon>Noctuoidea</taxon>
        <taxon>Noctuidae</taxon>
        <taxon>Heliothinae</taxon>
        <taxon>Helicoverpa</taxon>
    </lineage>
</organism>
<name>A0A2W1BDK3_HELAM</name>
<dbReference type="AlphaFoldDB" id="A0A2W1BDK3"/>
<accession>A0A2W1BDK3</accession>
<dbReference type="SUPFAM" id="SSF50494">
    <property type="entry name" value="Trypsin-like serine proteases"/>
    <property type="match status" value="1"/>
</dbReference>
<dbReference type="OrthoDB" id="7491732at2759"/>
<dbReference type="InterPro" id="IPR043504">
    <property type="entry name" value="Peptidase_S1_PA_chymotrypsin"/>
</dbReference>
<evidence type="ECO:0000313" key="1">
    <source>
        <dbReference type="EMBL" id="PZC73299.1"/>
    </source>
</evidence>
<dbReference type="Proteomes" id="UP000249218">
    <property type="component" value="Unassembled WGS sequence"/>
</dbReference>
<sequence length="282" mass="31724">MFNDSQDPETQATHCGKMVDPSVAQVVVGSNCSGPSLGIRDYSYHPDYSRDTFSTLAMIQLETDTVTVLLRPICPPPPHFKNQHFFAMVLSDNCRRSKLRVHKMRYVSPENCKLYYRRTGLDVDTMWPSHTACARSIAGGWCVWRSGAILVVKVGKRWRLLGFGVYGPGCQAPARFLDYGKYHDWVTTSVKRIGRPAITTLGDNHLILRRYLHRYLLEATCIQRLPATFIRSSVHLVGGHPTLRLLVRSLQHFSAICSANNMACPLPLQHANPVGYIGILEI</sequence>
<protein>
    <recommendedName>
        <fullName evidence="3">Peptidase S1 domain-containing protein</fullName>
    </recommendedName>
</protein>
<keyword evidence="2" id="KW-1185">Reference proteome</keyword>
<evidence type="ECO:0000313" key="2">
    <source>
        <dbReference type="Proteomes" id="UP000249218"/>
    </source>
</evidence>
<proteinExistence type="predicted"/>
<dbReference type="InterPro" id="IPR009003">
    <property type="entry name" value="Peptidase_S1_PA"/>
</dbReference>
<gene>
    <name evidence="1" type="primary">HaOG209689</name>
    <name evidence="1" type="ORF">B5X24_HaOG209689</name>
</gene>
<dbReference type="EMBL" id="KZ150113">
    <property type="protein sequence ID" value="PZC73299.1"/>
    <property type="molecule type" value="Genomic_DNA"/>
</dbReference>
<reference evidence="1 2" key="1">
    <citation type="journal article" date="2017" name="BMC Biol.">
        <title>Genomic innovations, transcriptional plasticity and gene loss underlying the evolution and divergence of two highly polyphagous and invasive Helicoverpa pest species.</title>
        <authorList>
            <person name="Pearce S.L."/>
            <person name="Clarke D.F."/>
            <person name="East P.D."/>
            <person name="Elfekih S."/>
            <person name="Gordon K.H."/>
            <person name="Jermiin L.S."/>
            <person name="McGaughran A."/>
            <person name="Oakeshott J.G."/>
            <person name="Papanikolaou A."/>
            <person name="Perera O.P."/>
            <person name="Rane R.V."/>
            <person name="Richards S."/>
            <person name="Tay W.T."/>
            <person name="Walsh T.K."/>
            <person name="Anderson A."/>
            <person name="Anderson C.J."/>
            <person name="Asgari S."/>
            <person name="Board P.G."/>
            <person name="Bretschneider A."/>
            <person name="Campbell P.M."/>
            <person name="Chertemps T."/>
            <person name="Christeller J.T."/>
            <person name="Coppin C.W."/>
            <person name="Downes S.J."/>
            <person name="Duan G."/>
            <person name="Farnsworth C.A."/>
            <person name="Good R.T."/>
            <person name="Han L.B."/>
            <person name="Han Y.C."/>
            <person name="Hatje K."/>
            <person name="Horne I."/>
            <person name="Huang Y.P."/>
            <person name="Hughes D.S."/>
            <person name="Jacquin-Joly E."/>
            <person name="James W."/>
            <person name="Jhangiani S."/>
            <person name="Kollmar M."/>
            <person name="Kuwar S.S."/>
            <person name="Li S."/>
            <person name="Liu N.Y."/>
            <person name="Maibeche M.T."/>
            <person name="Miller J.R."/>
            <person name="Montagne N."/>
            <person name="Perry T."/>
            <person name="Qu J."/>
            <person name="Song S.V."/>
            <person name="Sutton G.G."/>
            <person name="Vogel H."/>
            <person name="Walenz B.P."/>
            <person name="Xu W."/>
            <person name="Zhang H.J."/>
            <person name="Zou Z."/>
            <person name="Batterham P."/>
            <person name="Edwards O.R."/>
            <person name="Feyereisen R."/>
            <person name="Gibbs R.A."/>
            <person name="Heckel D.G."/>
            <person name="McGrath A."/>
            <person name="Robin C."/>
            <person name="Scherer S.E."/>
            <person name="Worley K.C."/>
            <person name="Wu Y.D."/>
        </authorList>
    </citation>
    <scope>NUCLEOTIDE SEQUENCE [LARGE SCALE GENOMIC DNA]</scope>
    <source>
        <strain evidence="1">Harm_GR_Male_#8</strain>
        <tissue evidence="1">Whole organism</tissue>
    </source>
</reference>
<evidence type="ECO:0008006" key="3">
    <source>
        <dbReference type="Google" id="ProtNLM"/>
    </source>
</evidence>